<dbReference type="Gene3D" id="3.90.550.10">
    <property type="entry name" value="Spore Coat Polysaccharide Biosynthesis Protein SpsA, Chain A"/>
    <property type="match status" value="1"/>
</dbReference>
<evidence type="ECO:0000256" key="1">
    <source>
        <dbReference type="ARBA" id="ARBA00010401"/>
    </source>
</evidence>
<comment type="similarity">
    <text evidence="1">Belongs to the UDPGP type 1 family.</text>
</comment>
<reference evidence="4 5" key="1">
    <citation type="submission" date="2019-02" db="EMBL/GenBank/DDBJ databases">
        <title>Deep-cultivation of Planctomycetes and their phenomic and genomic characterization uncovers novel biology.</title>
        <authorList>
            <person name="Wiegand S."/>
            <person name="Jogler M."/>
            <person name="Boedeker C."/>
            <person name="Pinto D."/>
            <person name="Vollmers J."/>
            <person name="Rivas-Marin E."/>
            <person name="Kohn T."/>
            <person name="Peeters S.H."/>
            <person name="Heuer A."/>
            <person name="Rast P."/>
            <person name="Oberbeckmann S."/>
            <person name="Bunk B."/>
            <person name="Jeske O."/>
            <person name="Meyerdierks A."/>
            <person name="Storesund J.E."/>
            <person name="Kallscheuer N."/>
            <person name="Luecker S."/>
            <person name="Lage O.M."/>
            <person name="Pohl T."/>
            <person name="Merkel B.J."/>
            <person name="Hornburger P."/>
            <person name="Mueller R.-W."/>
            <person name="Bruemmer F."/>
            <person name="Labrenz M."/>
            <person name="Spormann A.M."/>
            <person name="Op den Camp H."/>
            <person name="Overmann J."/>
            <person name="Amann R."/>
            <person name="Jetten M.S.M."/>
            <person name="Mascher T."/>
            <person name="Medema M.H."/>
            <person name="Devos D.P."/>
            <person name="Kaster A.-K."/>
            <person name="Ovreas L."/>
            <person name="Rohde M."/>
            <person name="Galperin M.Y."/>
            <person name="Jogler C."/>
        </authorList>
    </citation>
    <scope>NUCLEOTIDE SEQUENCE [LARGE SCALE GENOMIC DNA]</scope>
    <source>
        <strain evidence="4 5">Spa11</strain>
    </source>
</reference>
<dbReference type="Pfam" id="PF01704">
    <property type="entry name" value="UDPGP"/>
    <property type="match status" value="1"/>
</dbReference>
<dbReference type="InterPro" id="IPR039741">
    <property type="entry name" value="UDP-sugar_pyrophosphorylase"/>
</dbReference>
<dbReference type="AlphaFoldDB" id="A0A518KBB3"/>
<keyword evidence="2 4" id="KW-0808">Transferase</keyword>
<organism evidence="4 5">
    <name type="scientific">Botrimarina mediterranea</name>
    <dbReference type="NCBI Taxonomy" id="2528022"/>
    <lineage>
        <taxon>Bacteria</taxon>
        <taxon>Pseudomonadati</taxon>
        <taxon>Planctomycetota</taxon>
        <taxon>Planctomycetia</taxon>
        <taxon>Pirellulales</taxon>
        <taxon>Lacipirellulaceae</taxon>
        <taxon>Botrimarina</taxon>
    </lineage>
</organism>
<dbReference type="InterPro" id="IPR002618">
    <property type="entry name" value="UDPGP_fam"/>
</dbReference>
<dbReference type="EMBL" id="CP036349">
    <property type="protein sequence ID" value="QDV75059.1"/>
    <property type="molecule type" value="Genomic_DNA"/>
</dbReference>
<keyword evidence="3 4" id="KW-0548">Nucleotidyltransferase</keyword>
<evidence type="ECO:0000256" key="2">
    <source>
        <dbReference type="ARBA" id="ARBA00022679"/>
    </source>
</evidence>
<name>A0A518KBB3_9BACT</name>
<keyword evidence="5" id="KW-1185">Reference proteome</keyword>
<accession>A0A518KBB3</accession>
<dbReference type="Proteomes" id="UP000316426">
    <property type="component" value="Chromosome"/>
</dbReference>
<gene>
    <name evidence="4" type="ORF">Spa11_32680</name>
</gene>
<dbReference type="GO" id="GO:0070569">
    <property type="term" value="F:uridylyltransferase activity"/>
    <property type="evidence" value="ECO:0007669"/>
    <property type="project" value="InterPro"/>
</dbReference>
<proteinExistence type="inferred from homology"/>
<dbReference type="InterPro" id="IPR029044">
    <property type="entry name" value="Nucleotide-diphossugar_trans"/>
</dbReference>
<dbReference type="PANTHER" id="PTHR11952:SF2">
    <property type="entry name" value="LD24639P"/>
    <property type="match status" value="1"/>
</dbReference>
<evidence type="ECO:0000256" key="3">
    <source>
        <dbReference type="ARBA" id="ARBA00022695"/>
    </source>
</evidence>
<protein>
    <submittedName>
        <fullName evidence="4">Putative uridylyltransferase</fullName>
        <ecNumber evidence="4">2.7.7.-</ecNumber>
    </submittedName>
</protein>
<dbReference type="PANTHER" id="PTHR11952">
    <property type="entry name" value="UDP- GLUCOSE PYROPHOSPHORYLASE"/>
    <property type="match status" value="1"/>
</dbReference>
<dbReference type="EC" id="2.7.7.-" evidence="4"/>
<evidence type="ECO:0000313" key="5">
    <source>
        <dbReference type="Proteomes" id="UP000316426"/>
    </source>
</evidence>
<evidence type="ECO:0000313" key="4">
    <source>
        <dbReference type="EMBL" id="QDV75059.1"/>
    </source>
</evidence>
<sequence length="479" mass="52080">MPAPSHLVDRLTAHGQHHSVMFWDSLTAADQQALAAQLNAIDLDELSALYKGDMDQPDWHELARRAEPPVAMRLADRRSGQGGGLGVTPAEAKKLGKAALDAGKVGVLLVAGGQGSRLGFEKPKGMFPIGPVSDATLFQIHLEKAVALAKRHGVGVPVYLMTSPVTHDDTIEFLNANNRFGLAEDDLFIFCQGTMPAVDMATGKLLLAEKGQLFLSPDGHGGTIAALASFKNAKGEGAIDHMRRRGVENLFYLQVDNPIIPIGDAELIGYHLATKSELTSVAVAKQEPQDKLGNFVMVDGKLCVIEYSDFPDDVADQDDGRGGLRFWAGSIAVHVFGVAFLERMLSMRDALPFHIAKKKVPHINEQGEQVEPAENNALKFERFIFDLLPQAERPIVVEYAEEEIFAPLKNAPGAAKDTPEYVQRFLTGQHRGWLEAAGAHVPQDVTVEISPLWALDAEGVAERVAEQPPALEKDTYLRD</sequence>
<dbReference type="RefSeq" id="WP_145114026.1">
    <property type="nucleotide sequence ID" value="NZ_CP036349.1"/>
</dbReference>
<dbReference type="SUPFAM" id="SSF53448">
    <property type="entry name" value="Nucleotide-diphospho-sugar transferases"/>
    <property type="match status" value="1"/>
</dbReference>
<dbReference type="KEGG" id="bmei:Spa11_32680"/>